<protein>
    <submittedName>
        <fullName evidence="1">Uncharacterized protein</fullName>
    </submittedName>
</protein>
<organism evidence="1 2">
    <name type="scientific">Cryptolaemus montrouzieri</name>
    <dbReference type="NCBI Taxonomy" id="559131"/>
    <lineage>
        <taxon>Eukaryota</taxon>
        <taxon>Metazoa</taxon>
        <taxon>Ecdysozoa</taxon>
        <taxon>Arthropoda</taxon>
        <taxon>Hexapoda</taxon>
        <taxon>Insecta</taxon>
        <taxon>Pterygota</taxon>
        <taxon>Neoptera</taxon>
        <taxon>Endopterygota</taxon>
        <taxon>Coleoptera</taxon>
        <taxon>Polyphaga</taxon>
        <taxon>Cucujiformia</taxon>
        <taxon>Coccinelloidea</taxon>
        <taxon>Coccinellidae</taxon>
        <taxon>Scymninae</taxon>
        <taxon>Scymnini</taxon>
        <taxon>Cryptolaemus</taxon>
    </lineage>
</organism>
<gene>
    <name evidence="1" type="ORF">HHI36_002449</name>
</gene>
<evidence type="ECO:0000313" key="2">
    <source>
        <dbReference type="Proteomes" id="UP001516400"/>
    </source>
</evidence>
<accession>A0ABD2PB62</accession>
<reference evidence="1 2" key="1">
    <citation type="journal article" date="2021" name="BMC Biol.">
        <title>Horizontally acquired antibacterial genes associated with adaptive radiation of ladybird beetles.</title>
        <authorList>
            <person name="Li H.S."/>
            <person name="Tang X.F."/>
            <person name="Huang Y.H."/>
            <person name="Xu Z.Y."/>
            <person name="Chen M.L."/>
            <person name="Du X.Y."/>
            <person name="Qiu B.Y."/>
            <person name="Chen P.T."/>
            <person name="Zhang W."/>
            <person name="Slipinski A."/>
            <person name="Escalona H.E."/>
            <person name="Waterhouse R.M."/>
            <person name="Zwick A."/>
            <person name="Pang H."/>
        </authorList>
    </citation>
    <scope>NUCLEOTIDE SEQUENCE [LARGE SCALE GENOMIC DNA]</scope>
    <source>
        <strain evidence="1">SYSU2018</strain>
    </source>
</reference>
<keyword evidence="2" id="KW-1185">Reference proteome</keyword>
<name>A0ABD2PB62_9CUCU</name>
<dbReference type="Proteomes" id="UP001516400">
    <property type="component" value="Unassembled WGS sequence"/>
</dbReference>
<sequence>MTVKHWANSGSKLSMRRSGERLIDFCELYSLQILNGFFQHEMIHRYTRERPSLGQRSIIDYVIKRQLSKLKINDCKVKRGTNCRSDHRLITTEKHQTSIREKALAEAPPSEHIEEEYSNMKLAVKRVAHKALGYEQKRKIQKAPNWLTDEVKQTIDEKTQCYHRWLSDKTNVK</sequence>
<dbReference type="Gene3D" id="3.60.10.10">
    <property type="entry name" value="Endonuclease/exonuclease/phosphatase"/>
    <property type="match status" value="1"/>
</dbReference>
<dbReference type="EMBL" id="JABFTP020000185">
    <property type="protein sequence ID" value="KAL3287996.1"/>
    <property type="molecule type" value="Genomic_DNA"/>
</dbReference>
<dbReference type="AlphaFoldDB" id="A0ABD2PB62"/>
<evidence type="ECO:0000313" key="1">
    <source>
        <dbReference type="EMBL" id="KAL3287996.1"/>
    </source>
</evidence>
<proteinExistence type="predicted"/>
<comment type="caution">
    <text evidence="1">The sequence shown here is derived from an EMBL/GenBank/DDBJ whole genome shotgun (WGS) entry which is preliminary data.</text>
</comment>
<dbReference type="InterPro" id="IPR036691">
    <property type="entry name" value="Endo/exonu/phosph_ase_sf"/>
</dbReference>